<gene>
    <name evidence="2" type="ORF">P170DRAFT_469622</name>
</gene>
<dbReference type="AlphaFoldDB" id="A0A2I2GMN4"/>
<dbReference type="InterPro" id="IPR023213">
    <property type="entry name" value="CAT-like_dom_sf"/>
</dbReference>
<reference evidence="2 3" key="1">
    <citation type="submission" date="2016-12" db="EMBL/GenBank/DDBJ databases">
        <title>The genomes of Aspergillus section Nigri reveals drivers in fungal speciation.</title>
        <authorList>
            <consortium name="DOE Joint Genome Institute"/>
            <person name="Vesth T.C."/>
            <person name="Nybo J."/>
            <person name="Theobald S."/>
            <person name="Brandl J."/>
            <person name="Frisvad J.C."/>
            <person name="Nielsen K.F."/>
            <person name="Lyhne E.K."/>
            <person name="Kogle M.E."/>
            <person name="Kuo A."/>
            <person name="Riley R."/>
            <person name="Clum A."/>
            <person name="Nolan M."/>
            <person name="Lipzen A."/>
            <person name="Salamov A."/>
            <person name="Henrissat B."/>
            <person name="Wiebenga A."/>
            <person name="De Vries R.P."/>
            <person name="Grigoriev I.V."/>
            <person name="Mortensen U.H."/>
            <person name="Andersen M.R."/>
            <person name="Baker S.E."/>
        </authorList>
    </citation>
    <scope>NUCLEOTIDE SEQUENCE [LARGE SCALE GENOMIC DNA]</scope>
    <source>
        <strain evidence="2 3">IBT 23096</strain>
    </source>
</reference>
<dbReference type="STRING" id="1392250.A0A2I2GMN4"/>
<dbReference type="Proteomes" id="UP000234275">
    <property type="component" value="Unassembled WGS sequence"/>
</dbReference>
<dbReference type="Gene3D" id="3.30.559.10">
    <property type="entry name" value="Chloramphenicol acetyltransferase-like domain"/>
    <property type="match status" value="2"/>
</dbReference>
<evidence type="ECO:0000256" key="1">
    <source>
        <dbReference type="SAM" id="MobiDB-lite"/>
    </source>
</evidence>
<organism evidence="2 3">
    <name type="scientific">Aspergillus steynii IBT 23096</name>
    <dbReference type="NCBI Taxonomy" id="1392250"/>
    <lineage>
        <taxon>Eukaryota</taxon>
        <taxon>Fungi</taxon>
        <taxon>Dikarya</taxon>
        <taxon>Ascomycota</taxon>
        <taxon>Pezizomycotina</taxon>
        <taxon>Eurotiomycetes</taxon>
        <taxon>Eurotiomycetidae</taxon>
        <taxon>Eurotiales</taxon>
        <taxon>Aspergillaceae</taxon>
        <taxon>Aspergillus</taxon>
        <taxon>Aspergillus subgen. Circumdati</taxon>
    </lineage>
</organism>
<dbReference type="RefSeq" id="XP_024709460.1">
    <property type="nucleotide sequence ID" value="XM_024852656.1"/>
</dbReference>
<accession>A0A2I2GMN4</accession>
<comment type="caution">
    <text evidence="2">The sequence shown here is derived from an EMBL/GenBank/DDBJ whole genome shotgun (WGS) entry which is preliminary data.</text>
</comment>
<feature type="region of interest" description="Disordered" evidence="1">
    <location>
        <begin position="80"/>
        <end position="100"/>
    </location>
</feature>
<feature type="compositionally biased region" description="Polar residues" evidence="1">
    <location>
        <begin position="80"/>
        <end position="98"/>
    </location>
</feature>
<evidence type="ECO:0008006" key="4">
    <source>
        <dbReference type="Google" id="ProtNLM"/>
    </source>
</evidence>
<proteinExistence type="predicted"/>
<evidence type="ECO:0000313" key="2">
    <source>
        <dbReference type="EMBL" id="PLB54158.1"/>
    </source>
</evidence>
<protein>
    <recommendedName>
        <fullName evidence="4">Transferase family protein</fullName>
    </recommendedName>
</protein>
<name>A0A2I2GMN4_9EURO</name>
<sequence length="492" mass="53616">MAYANPLLSSEPTESCETISPYPFKPYNLTSLDTASSSPHHFTSLSFFLPPNKLPHALNRLEGAILRLISHYPFLTGSVNARSGEPTSSPGPRPNGQSGDIFEIQPVTASLMQHIPMLQTQHHTVPSALSPSDHLPRTFLPFHISSPTEQSPALRCKANVLGTRLVLVFGWDTRVMDPGGVYAVVRALAEFCRDPGALREEMPVSDPWAQAREQGEIASEDALGGLARCTLRHWNGGMRSWQSMMPSASDVTAQPETRTAQLNGDKVAMLTDACNLLVARVAPDACPRRLDQEDVVSAVVGICGSRARDHSAAAAHTDRGTVAVSADLRQLSSLSTPATYMGNATVSIPVPVQPNSLPALDDAQMQSLLPDISPRDLYRICSLAASLQGRINAMEKGDDTNMTWNAEGWGMSPENRMRIHTLRPMDFYMDFGPLGGVHDVNVPSARENGTCWVLPEKERGGGWDVAVTVEREAMQKLRADRFMRWIVDGVGF</sequence>
<dbReference type="EMBL" id="MSFO01000001">
    <property type="protein sequence ID" value="PLB54158.1"/>
    <property type="molecule type" value="Genomic_DNA"/>
</dbReference>
<dbReference type="VEuPathDB" id="FungiDB:P170DRAFT_469622"/>
<evidence type="ECO:0000313" key="3">
    <source>
        <dbReference type="Proteomes" id="UP000234275"/>
    </source>
</evidence>
<dbReference type="GeneID" id="36560354"/>
<keyword evidence="3" id="KW-1185">Reference proteome</keyword>
<dbReference type="OrthoDB" id="1862401at2759"/>